<proteinExistence type="predicted"/>
<sequence>MFIRRNAEVVLVPPASRGQLEAQPYLQPWCGAPVAGKTRYAVNTAHLVKSRYVNGAEKHRRLPSGVARVSLLSGR</sequence>
<dbReference type="AlphaFoldDB" id="A0A7C2EJ44"/>
<evidence type="ECO:0000313" key="1">
    <source>
        <dbReference type="EMBL" id="HEL65782.1"/>
    </source>
</evidence>
<accession>A0A7C2EJ44</accession>
<reference evidence="1" key="1">
    <citation type="journal article" date="2020" name="mSystems">
        <title>Genome- and Community-Level Interaction Insights into Carbon Utilization and Element Cycling Functions of Hydrothermarchaeota in Hydrothermal Sediment.</title>
        <authorList>
            <person name="Zhou Z."/>
            <person name="Liu Y."/>
            <person name="Xu W."/>
            <person name="Pan J."/>
            <person name="Luo Z.H."/>
            <person name="Li M."/>
        </authorList>
    </citation>
    <scope>NUCLEOTIDE SEQUENCE [LARGE SCALE GENOMIC DNA]</scope>
    <source>
        <strain evidence="1">SpSt-300</strain>
    </source>
</reference>
<dbReference type="EMBL" id="DSMU01000239">
    <property type="protein sequence ID" value="HEL65782.1"/>
    <property type="molecule type" value="Genomic_DNA"/>
</dbReference>
<gene>
    <name evidence="1" type="ORF">ENQ34_03755</name>
</gene>
<organism evidence="1">
    <name type="scientific">Ammonifex degensii</name>
    <dbReference type="NCBI Taxonomy" id="42838"/>
    <lineage>
        <taxon>Bacteria</taxon>
        <taxon>Bacillati</taxon>
        <taxon>Bacillota</taxon>
        <taxon>Clostridia</taxon>
        <taxon>Thermoanaerobacterales</taxon>
        <taxon>Thermoanaerobacteraceae</taxon>
        <taxon>Ammonifex</taxon>
    </lineage>
</organism>
<protein>
    <submittedName>
        <fullName evidence="1">Uncharacterized protein</fullName>
    </submittedName>
</protein>
<comment type="caution">
    <text evidence="1">The sequence shown here is derived from an EMBL/GenBank/DDBJ whole genome shotgun (WGS) entry which is preliminary data.</text>
</comment>
<name>A0A7C2EJ44_9THEO</name>